<accession>A0A2S7ADK4</accession>
<dbReference type="PANTHER" id="PTHR36251">
    <property type="entry name" value="FELS-1 PROPHAGE HOST SPECIFICITY PROTEIN-RELATED"/>
    <property type="match status" value="1"/>
</dbReference>
<dbReference type="AlphaFoldDB" id="A0A2S7ADK4"/>
<feature type="region of interest" description="Disordered" evidence="1">
    <location>
        <begin position="1"/>
        <end position="23"/>
    </location>
</feature>
<dbReference type="CDD" id="cd00063">
    <property type="entry name" value="FN3"/>
    <property type="match status" value="1"/>
</dbReference>
<feature type="domain" description="Tip attachment protein J HDII-ins2" evidence="4">
    <location>
        <begin position="93"/>
        <end position="219"/>
    </location>
</feature>
<dbReference type="InterPro" id="IPR055385">
    <property type="entry name" value="GpJ_HDII-ins2"/>
</dbReference>
<evidence type="ECO:0000259" key="4">
    <source>
        <dbReference type="Pfam" id="PF24801"/>
    </source>
</evidence>
<evidence type="ECO:0000259" key="3">
    <source>
        <dbReference type="Pfam" id="PF13550"/>
    </source>
</evidence>
<dbReference type="Gene3D" id="2.60.40.10">
    <property type="entry name" value="Immunoglobulins"/>
    <property type="match status" value="1"/>
</dbReference>
<dbReference type="Pfam" id="PF24801">
    <property type="entry name" value="FNIII-A_GpJ"/>
    <property type="match status" value="1"/>
</dbReference>
<dbReference type="InterPro" id="IPR003961">
    <property type="entry name" value="FN3_dom"/>
</dbReference>
<dbReference type="InterPro" id="IPR032876">
    <property type="entry name" value="J_dom"/>
</dbReference>
<dbReference type="Pfam" id="PF13550">
    <property type="entry name" value="Phage-tail_3"/>
    <property type="match status" value="1"/>
</dbReference>
<dbReference type="RefSeq" id="WP_104537295.1">
    <property type="nucleotide sequence ID" value="NZ_MIGY01000002.1"/>
</dbReference>
<feature type="domain" description="Tip attachment protein J central straight fiber" evidence="2">
    <location>
        <begin position="1026"/>
        <end position="1158"/>
    </location>
</feature>
<dbReference type="Proteomes" id="UP000239204">
    <property type="component" value="Unassembled WGS sequence"/>
</dbReference>
<dbReference type="InterPro" id="IPR013783">
    <property type="entry name" value="Ig-like_fold"/>
</dbReference>
<dbReference type="SUPFAM" id="SSF49265">
    <property type="entry name" value="Fibronectin type III"/>
    <property type="match status" value="1"/>
</dbReference>
<organism evidence="5 6">
    <name type="scientific">Xanthomonas arboricola</name>
    <dbReference type="NCBI Taxonomy" id="56448"/>
    <lineage>
        <taxon>Bacteria</taxon>
        <taxon>Pseudomonadati</taxon>
        <taxon>Pseudomonadota</taxon>
        <taxon>Gammaproteobacteria</taxon>
        <taxon>Lysobacterales</taxon>
        <taxon>Lysobacteraceae</taxon>
        <taxon>Xanthomonas</taxon>
    </lineage>
</organism>
<evidence type="ECO:0000259" key="2">
    <source>
        <dbReference type="Pfam" id="PF09327"/>
    </source>
</evidence>
<proteinExistence type="predicted"/>
<feature type="domain" description="Tip attachment protein J" evidence="3">
    <location>
        <begin position="343"/>
        <end position="501"/>
    </location>
</feature>
<comment type="caution">
    <text evidence="5">The sequence shown here is derived from an EMBL/GenBank/DDBJ whole genome shotgun (WGS) entry which is preliminary data.</text>
</comment>
<dbReference type="Pfam" id="PF09327">
    <property type="entry name" value="Phage_Tail_Tip"/>
    <property type="match status" value="1"/>
</dbReference>
<reference evidence="5 6" key="1">
    <citation type="submission" date="2016-08" db="EMBL/GenBank/DDBJ databases">
        <title>Evolution of the type three secretion system and type three effector repertoires in Xanthomonas.</title>
        <authorList>
            <person name="Merda D."/>
            <person name="Briand M."/>
            <person name="Bosis E."/>
            <person name="Rousseau C."/>
            <person name="Portier P."/>
            <person name="Jacques M.-A."/>
            <person name="Fischer-Le Saux M."/>
        </authorList>
    </citation>
    <scope>NUCLEOTIDE SEQUENCE [LARGE SCALE GENOMIC DNA]</scope>
    <source>
        <strain evidence="5 6">CFBP 7645</strain>
    </source>
</reference>
<dbReference type="InterPro" id="IPR053171">
    <property type="entry name" value="Viral_Tip_Attach_Protein"/>
</dbReference>
<name>A0A2S7ADK4_9XANT</name>
<evidence type="ECO:0000313" key="6">
    <source>
        <dbReference type="Proteomes" id="UP000239204"/>
    </source>
</evidence>
<evidence type="ECO:0000256" key="1">
    <source>
        <dbReference type="SAM" id="MobiDB-lite"/>
    </source>
</evidence>
<protein>
    <submittedName>
        <fullName evidence="5">Host specificity protein J</fullName>
    </submittedName>
</protein>
<evidence type="ECO:0000313" key="5">
    <source>
        <dbReference type="EMBL" id="PPU07824.1"/>
    </source>
</evidence>
<dbReference type="InterPro" id="IPR015406">
    <property type="entry name" value="GpJ_CSF"/>
</dbReference>
<sequence>MSAIVDIRGAKKGSSAARQPVESPDSLQSIAYAKILLAVSEGEIGGPVNGLQSIYLDGTPLQSPDGSFNFQNVRVQMRSGTQDQESIAGFPDVENEIAIGVELTSETPVVRTVSGAELSSVRIRVATPTLQKTDTSNGDITGYRITYAVDIATDGGAYSTVLTDTISGKTTSLYERSRTVDLPPGSQWQIRIRRLTPNANSSTIGDVMYVQAITEIIDAKLRYPNTALLAIELDASQFQAIPTVASDNEGRIIQVPSNYNADTRTYSGIWDGTFKSALSDNPAWVFFDIVTQDRFGMGNTIPMAWVDRWRLYQIAQYCDELVSDGFGGMEPRFTCNVYLQTKADAWRVLQDLAAVFRGVTYYAQGQVLASADMPMDPVYSYTKGNVIDGKFTYSGSARKTRYTVALVSWNDPADFGKAKVEPVQYLPGIAKYGVQEVEVTAFGCNSRSQAQRVGNHILLSNNLETETVSFGVGLEGTIAQPGQIIEIANPDRAGRRNGGRIRSSTGQSVVIDAVPADLALGDSLRVLNPSEGRSESRTITAINGQTITVSVPFSQPPRAQSVWLVENSDLALETFKVLSVAEGEGITYQITALKHVRGKFAFIDSGTKLELQPVSIIPPSVQPPPTNVRLSSHSFVEQGIAQHVLTIAWDAADKAIAYDVEWRRDDMSWVKAGRATTTNMEVRGIYAGNYIARVRAVNALNAVSMPALSGLTAITGKTTPPPSLASLTATGIIFGIDLSWSFPSGATDTQRTEIWYSPANNLAGAIKLGDFAYPQAKHSMLGLAAGTRFFFWGRLVDRSGNTGPWYPLTNGVLGESSTDATAILKYLAGKISESELSQNLLTKIQSVDSLQPLLPLLWNQAASYGKGRTVVYNGRVYAWTPDQAGNETPPGTKWQDVGAATAGYGALVTQVGQNTQNITLVDGRVTAQGTRVDGIFAQLDVKGAGDTDWGAGDTNVFAGTVTVQSVLANADLALAQRIDTTQATLAENTAAVQVEATARATADSAIAQQVTTVQTTANGAQSSASQALSSTASINGKLTSFYTLRAQVTADGKIYAAGMGLGVEQQQDGSYQSQILLQADRVAVINVANGSLTSPFVIQGGQTFINQALIGNAWITNAMIGDTIQSNTVGANGRPRWKLDKNGTLEMNGANDGGFMTLNEKALRFWNADGTVALFEAGELL</sequence>
<dbReference type="PANTHER" id="PTHR36251:SF2">
    <property type="entry name" value="GIFSY-2 PROPHAGE HOST SPECIFICITY PROTEIN J, PHAGE LAMBDA"/>
    <property type="match status" value="1"/>
</dbReference>
<dbReference type="InterPro" id="IPR036116">
    <property type="entry name" value="FN3_sf"/>
</dbReference>
<gene>
    <name evidence="5" type="ORF">XarjCFBP7645_09485</name>
</gene>
<dbReference type="EMBL" id="MIGY01000002">
    <property type="protein sequence ID" value="PPU07824.1"/>
    <property type="molecule type" value="Genomic_DNA"/>
</dbReference>